<keyword evidence="6" id="KW-0904">Protein phosphatase</keyword>
<dbReference type="PROSITE" id="PS50056">
    <property type="entry name" value="TYR_PHOSPHATASE_2"/>
    <property type="match status" value="1"/>
</dbReference>
<dbReference type="InterPro" id="IPR014876">
    <property type="entry name" value="DEK_C"/>
</dbReference>
<protein>
    <recommendedName>
        <fullName evidence="3">protein-serine/threonine phosphatase</fullName>
        <ecNumber evidence="3">3.1.3.16</ecNumber>
    </recommendedName>
</protein>
<dbReference type="PROSITE" id="PS50054">
    <property type="entry name" value="TYR_PHOSPHATASE_DUAL"/>
    <property type="match status" value="1"/>
</dbReference>
<dbReference type="Proteomes" id="UP000591535">
    <property type="component" value="Unassembled WGS sequence"/>
</dbReference>
<feature type="domain" description="Tyrosine specific protein phosphatases" evidence="11">
    <location>
        <begin position="356"/>
        <end position="413"/>
    </location>
</feature>
<evidence type="ECO:0000256" key="9">
    <source>
        <dbReference type="SAM" id="MobiDB-lite"/>
    </source>
</evidence>
<keyword evidence="14" id="KW-1185">Reference proteome</keyword>
<dbReference type="PANTHER" id="PTHR45864">
    <property type="entry name" value="SLINGSHOT PROTEIN PHOSPHATASE HOMOLOG"/>
    <property type="match status" value="1"/>
</dbReference>
<evidence type="ECO:0000256" key="4">
    <source>
        <dbReference type="ARBA" id="ARBA00022490"/>
    </source>
</evidence>
<feature type="non-terminal residue" evidence="13">
    <location>
        <position position="1"/>
    </location>
</feature>
<dbReference type="PROSITE" id="PS51998">
    <property type="entry name" value="DEK_C"/>
    <property type="match status" value="1"/>
</dbReference>
<keyword evidence="7" id="KW-0206">Cytoskeleton</keyword>
<comment type="similarity">
    <text evidence="2">Belongs to the protein-tyrosine phosphatase family.</text>
</comment>
<dbReference type="InterPro" id="IPR043588">
    <property type="entry name" value="SSH-N"/>
</dbReference>
<dbReference type="SUPFAM" id="SSF52799">
    <property type="entry name" value="(Phosphotyrosine protein) phosphatases II"/>
    <property type="match status" value="1"/>
</dbReference>
<dbReference type="InterPro" id="IPR016130">
    <property type="entry name" value="Tyr_Pase_AS"/>
</dbReference>
<keyword evidence="4" id="KW-0963">Cytoplasm</keyword>
<organism evidence="13 14">
    <name type="scientific">Grallaria varia</name>
    <name type="common">variegated antpitta</name>
    <dbReference type="NCBI Taxonomy" id="117165"/>
    <lineage>
        <taxon>Eukaryota</taxon>
        <taxon>Metazoa</taxon>
        <taxon>Chordata</taxon>
        <taxon>Craniata</taxon>
        <taxon>Vertebrata</taxon>
        <taxon>Euteleostomi</taxon>
        <taxon>Archelosauria</taxon>
        <taxon>Archosauria</taxon>
        <taxon>Dinosauria</taxon>
        <taxon>Saurischia</taxon>
        <taxon>Theropoda</taxon>
        <taxon>Coelurosauria</taxon>
        <taxon>Aves</taxon>
        <taxon>Neognathae</taxon>
        <taxon>Neoaves</taxon>
        <taxon>Telluraves</taxon>
        <taxon>Australaves</taxon>
        <taxon>Passeriformes</taxon>
        <taxon>Formicariidae</taxon>
        <taxon>Grallaria</taxon>
    </lineage>
</organism>
<sequence length="487" mass="53840">RTLLPPRQSFVMVKGAALLLPVEEAPQGEPPPDETPPDEPPRAETPPDKPPGQATGQQEQHLHLMMQLLRPQDAIRLAVRLESVRPRRVRYLLVVRPEEAGAEGQTALLGVDFAHEGATRCTLGMVLPLWSDTQVFLDGDGGFSVTSGGQTRIFKPISVQTMWAMLQELHRACEDAARGGHIPGGPALAWARGYAAALGSEQSCLNEWLAMADLESVPPPSPPCPRPVAPELSEQAVRVLLRDVMASADLENVTSKEVREELERRTGHSLAQHKDFIDNEMLLVLAQMDRPSHVFPHLYLGSEWNAANLEELQQNKVTHILNVAREIDNFFPALFTYMNVRVYDEEAAQLLPHWNDTFLFLSHVQASGGRALVHCRMGLSRSAATVLAYAMKEFGWPLERALRHVRHCRPGVLPNPGFMRQLDFYQGILSASRHSRLWEHPEDTPADTPGPSPPPSEDEAAGGAVLGSSRRPRISLCAVMRSISLLE</sequence>
<dbReference type="InterPro" id="IPR020422">
    <property type="entry name" value="TYR_PHOSPHATASE_DUAL_dom"/>
</dbReference>
<dbReference type="InterPro" id="IPR000340">
    <property type="entry name" value="Dual-sp_phosphatase_cat-dom"/>
</dbReference>
<name>A0A7K8ZMP9_9PASS</name>
<dbReference type="InterPro" id="IPR029021">
    <property type="entry name" value="Prot-tyrosine_phosphatase-like"/>
</dbReference>
<dbReference type="SUPFAM" id="SSF109715">
    <property type="entry name" value="DEK C-terminal domain"/>
    <property type="match status" value="1"/>
</dbReference>
<dbReference type="SMART" id="SM00195">
    <property type="entry name" value="DSPc"/>
    <property type="match status" value="1"/>
</dbReference>
<proteinExistence type="inferred from homology"/>
<dbReference type="AlphaFoldDB" id="A0A7K8ZMP9"/>
<evidence type="ECO:0000259" key="10">
    <source>
        <dbReference type="PROSITE" id="PS50054"/>
    </source>
</evidence>
<evidence type="ECO:0000256" key="2">
    <source>
        <dbReference type="ARBA" id="ARBA00009580"/>
    </source>
</evidence>
<evidence type="ECO:0000256" key="5">
    <source>
        <dbReference type="ARBA" id="ARBA00022801"/>
    </source>
</evidence>
<dbReference type="GO" id="GO:0004722">
    <property type="term" value="F:protein serine/threonine phosphatase activity"/>
    <property type="evidence" value="ECO:0007669"/>
    <property type="project" value="UniProtKB-EC"/>
</dbReference>
<feature type="region of interest" description="Disordered" evidence="9">
    <location>
        <begin position="21"/>
        <end position="59"/>
    </location>
</feature>
<evidence type="ECO:0000259" key="12">
    <source>
        <dbReference type="PROSITE" id="PS51998"/>
    </source>
</evidence>
<reference evidence="13 14" key="1">
    <citation type="submission" date="2019-09" db="EMBL/GenBank/DDBJ databases">
        <title>Bird 10,000 Genomes (B10K) Project - Family phase.</title>
        <authorList>
            <person name="Zhang G."/>
        </authorList>
    </citation>
    <scope>NUCLEOTIDE SEQUENCE [LARGE SCALE GENOMIC DNA]</scope>
    <source>
        <strain evidence="13">B10K-DU-001-02</strain>
        <tissue evidence="13">Muscle</tissue>
    </source>
</reference>
<evidence type="ECO:0000259" key="11">
    <source>
        <dbReference type="PROSITE" id="PS50056"/>
    </source>
</evidence>
<keyword evidence="5" id="KW-0378">Hydrolase</keyword>
<evidence type="ECO:0000256" key="3">
    <source>
        <dbReference type="ARBA" id="ARBA00013081"/>
    </source>
</evidence>
<dbReference type="Pfam" id="PF08766">
    <property type="entry name" value="DEK_C"/>
    <property type="match status" value="1"/>
</dbReference>
<evidence type="ECO:0000256" key="7">
    <source>
        <dbReference type="ARBA" id="ARBA00023212"/>
    </source>
</evidence>
<dbReference type="GO" id="GO:0005856">
    <property type="term" value="C:cytoskeleton"/>
    <property type="evidence" value="ECO:0007669"/>
    <property type="project" value="UniProtKB-SubCell"/>
</dbReference>
<dbReference type="InterPro" id="IPR000387">
    <property type="entry name" value="Tyr_Pase_dom"/>
</dbReference>
<feature type="non-terminal residue" evidence="13">
    <location>
        <position position="487"/>
    </location>
</feature>
<dbReference type="FunFam" id="3.90.190.10:FF:000004">
    <property type="entry name" value="Protein phosphatase Slingshot homolog 2"/>
    <property type="match status" value="1"/>
</dbReference>
<comment type="caution">
    <text evidence="13">The sequence shown here is derived from an EMBL/GenBank/DDBJ whole genome shotgun (WGS) entry which is preliminary data.</text>
</comment>
<dbReference type="InterPro" id="IPR043587">
    <property type="entry name" value="Phosphatase_SSH-like"/>
</dbReference>
<evidence type="ECO:0000313" key="13">
    <source>
        <dbReference type="EMBL" id="NXG15999.1"/>
    </source>
</evidence>
<evidence type="ECO:0000256" key="6">
    <source>
        <dbReference type="ARBA" id="ARBA00022912"/>
    </source>
</evidence>
<feature type="domain" description="Tyrosine-protein phosphatase" evidence="10">
    <location>
        <begin position="290"/>
        <end position="431"/>
    </location>
</feature>
<dbReference type="Pfam" id="PF23040">
    <property type="entry name" value="PH_SSH1-like_1st"/>
    <property type="match status" value="1"/>
</dbReference>
<dbReference type="PANTHER" id="PTHR45864:SF4">
    <property type="entry name" value="PROTEIN PHOSPHATASE SLINGSHOT HOMOLOG 3"/>
    <property type="match status" value="1"/>
</dbReference>
<evidence type="ECO:0000256" key="1">
    <source>
        <dbReference type="ARBA" id="ARBA00004245"/>
    </source>
</evidence>
<evidence type="ECO:0000256" key="8">
    <source>
        <dbReference type="ARBA" id="ARBA00048336"/>
    </source>
</evidence>
<comment type="subcellular location">
    <subcellularLocation>
        <location evidence="1">Cytoplasm</location>
        <location evidence="1">Cytoskeleton</location>
    </subcellularLocation>
</comment>
<dbReference type="EC" id="3.1.3.16" evidence="3"/>
<dbReference type="EMBL" id="VWZG01003225">
    <property type="protein sequence ID" value="NXG15999.1"/>
    <property type="molecule type" value="Genomic_DNA"/>
</dbReference>
<dbReference type="Gene3D" id="3.90.190.10">
    <property type="entry name" value="Protein tyrosine phosphatase superfamily"/>
    <property type="match status" value="1"/>
</dbReference>
<dbReference type="Gene3D" id="1.10.10.60">
    <property type="entry name" value="Homeodomain-like"/>
    <property type="match status" value="1"/>
</dbReference>
<dbReference type="PROSITE" id="PS00383">
    <property type="entry name" value="TYR_PHOSPHATASE_1"/>
    <property type="match status" value="1"/>
</dbReference>
<evidence type="ECO:0000313" key="14">
    <source>
        <dbReference type="Proteomes" id="UP000591535"/>
    </source>
</evidence>
<dbReference type="GO" id="GO:0003779">
    <property type="term" value="F:actin binding"/>
    <property type="evidence" value="ECO:0007669"/>
    <property type="project" value="InterPro"/>
</dbReference>
<dbReference type="GO" id="GO:0030837">
    <property type="term" value="P:negative regulation of actin filament polymerization"/>
    <property type="evidence" value="ECO:0007669"/>
    <property type="project" value="InterPro"/>
</dbReference>
<dbReference type="Pfam" id="PF00782">
    <property type="entry name" value="DSPc"/>
    <property type="match status" value="1"/>
</dbReference>
<feature type="region of interest" description="Disordered" evidence="9">
    <location>
        <begin position="439"/>
        <end position="467"/>
    </location>
</feature>
<accession>A0A7K8ZMP9</accession>
<comment type="catalytic activity">
    <reaction evidence="8">
        <text>O-phospho-L-threonyl-[protein] + H2O = L-threonyl-[protein] + phosphate</text>
        <dbReference type="Rhea" id="RHEA:47004"/>
        <dbReference type="Rhea" id="RHEA-COMP:11060"/>
        <dbReference type="Rhea" id="RHEA-COMP:11605"/>
        <dbReference type="ChEBI" id="CHEBI:15377"/>
        <dbReference type="ChEBI" id="CHEBI:30013"/>
        <dbReference type="ChEBI" id="CHEBI:43474"/>
        <dbReference type="ChEBI" id="CHEBI:61977"/>
        <dbReference type="EC" id="3.1.3.16"/>
    </reaction>
</comment>
<gene>
    <name evidence="13" type="primary">Ssh3</name>
    <name evidence="13" type="ORF">GRAVAR_R14776</name>
</gene>
<feature type="domain" description="DEK-C" evidence="12">
    <location>
        <begin position="231"/>
        <end position="286"/>
    </location>
</feature>